<evidence type="ECO:0000256" key="3">
    <source>
        <dbReference type="ARBA" id="ARBA00023295"/>
    </source>
</evidence>
<gene>
    <name evidence="6" type="primary">treC</name>
    <name evidence="6" type="ORF">LKD32_11430</name>
</gene>
<dbReference type="NCBIfam" id="NF008183">
    <property type="entry name" value="PRK10933.1"/>
    <property type="match status" value="1"/>
</dbReference>
<dbReference type="Proteomes" id="UP001198962">
    <property type="component" value="Unassembled WGS sequence"/>
</dbReference>
<dbReference type="Gene3D" id="2.60.40.1180">
    <property type="entry name" value="Golgi alpha-mannosidase II"/>
    <property type="match status" value="1"/>
</dbReference>
<dbReference type="NCBIfam" id="TIGR02403">
    <property type="entry name" value="trehalose_treC"/>
    <property type="match status" value="1"/>
</dbReference>
<sequence length="559" mass="65444">MTDFSNKVVYQIYPKSFRDTNGDGIGDIPGVIEKLDYLQDLGVDYLWLTPFFVSPQRDNGYDVADYRKINPMFGTMEDVENLISESKKRGIGLMLDMVFNHTSTEHEWFQKALAGDEKYQNYYIFREGTADQCPTNWQSKFGGTAWEYVPELGKWYLHLFDVTQADLNWDNPEVREELKEILRFWKEKGIRAFRFDVINLISKLEKMEDDFEGDGRRFYSDGPHIHEYLKEMVRDTGIEDFVTVGEMSSTSVEHCIRYSSPKEKELSMCFSFHHLKVDYKNGDKWALMEPDYRALKSLFEEWQMKMQAGDGWNALFWCNHDQPRIVSRMGDETTYWKESAKMLAGMIHLMRGTPYIYQGEEIGMLNAHYPSIDQYRDVESLNYYQILLRQGKSEKEALEILSARSRDNSRTPMQWNDEKYCGFSIAEPWLPVSDAFKKEITVSAQEDDEDSILAFYKKLISLRKEYPVIAKGEIEFLKTGSDKTLAYRRSLGSDQMTIFCNLGREKQTILFDETCRNGRVLLENYKDQKEQNLAEQESYMLRPYEILLIESKADGNPGK</sequence>
<evidence type="ECO:0000256" key="2">
    <source>
        <dbReference type="ARBA" id="ARBA00022801"/>
    </source>
</evidence>
<dbReference type="Gene3D" id="3.90.400.10">
    <property type="entry name" value="Oligo-1,6-glucosidase, Domain 2"/>
    <property type="match status" value="1"/>
</dbReference>
<dbReference type="GO" id="GO:0004556">
    <property type="term" value="F:alpha-amylase activity"/>
    <property type="evidence" value="ECO:0007669"/>
    <property type="project" value="TreeGrafter"/>
</dbReference>
<dbReference type="EMBL" id="JAJEPU010000037">
    <property type="protein sequence ID" value="MCC2165473.1"/>
    <property type="molecule type" value="Genomic_DNA"/>
</dbReference>
<dbReference type="InterPro" id="IPR013780">
    <property type="entry name" value="Glyco_hydro_b"/>
</dbReference>
<proteinExistence type="inferred from homology"/>
<keyword evidence="3 6" id="KW-0326">Glycosidase</keyword>
<dbReference type="InterPro" id="IPR012769">
    <property type="entry name" value="Trehalose_TreC"/>
</dbReference>
<name>A0AAE3ATI1_9FIRM</name>
<dbReference type="AlphaFoldDB" id="A0AAE3ATI1"/>
<organism evidence="6 7">
    <name type="scientific">Brotaphodocola catenula</name>
    <dbReference type="NCBI Taxonomy" id="2885361"/>
    <lineage>
        <taxon>Bacteria</taxon>
        <taxon>Bacillati</taxon>
        <taxon>Bacillota</taxon>
        <taxon>Clostridia</taxon>
        <taxon>Lachnospirales</taxon>
        <taxon>Lachnospiraceae</taxon>
        <taxon>Brotaphodocola</taxon>
    </lineage>
</organism>
<dbReference type="GO" id="GO:0005737">
    <property type="term" value="C:cytoplasm"/>
    <property type="evidence" value="ECO:0007669"/>
    <property type="project" value="UniProtKB-UniRule"/>
</dbReference>
<keyword evidence="2 6" id="KW-0378">Hydrolase</keyword>
<dbReference type="InterPro" id="IPR045857">
    <property type="entry name" value="O16G_dom_2"/>
</dbReference>
<reference evidence="6" key="1">
    <citation type="submission" date="2021-10" db="EMBL/GenBank/DDBJ databases">
        <title>Anaerobic single-cell dispensing facilitates the cultivation of human gut bacteria.</title>
        <authorList>
            <person name="Afrizal A."/>
        </authorList>
    </citation>
    <scope>NUCLEOTIDE SEQUENCE</scope>
    <source>
        <strain evidence="6">CLA-AA-H274</strain>
    </source>
</reference>
<dbReference type="FunFam" id="3.20.20.80:FF:000064">
    <property type="entry name" value="Oligo-1,6-glucosidase"/>
    <property type="match status" value="1"/>
</dbReference>
<dbReference type="CDD" id="cd11333">
    <property type="entry name" value="AmyAc_SI_OligoGlu_DGase"/>
    <property type="match status" value="1"/>
</dbReference>
<dbReference type="InterPro" id="IPR017853">
    <property type="entry name" value="GH"/>
</dbReference>
<evidence type="ECO:0000256" key="4">
    <source>
        <dbReference type="NCBIfam" id="TIGR02403"/>
    </source>
</evidence>
<dbReference type="Gene3D" id="3.20.20.80">
    <property type="entry name" value="Glycosidases"/>
    <property type="match status" value="1"/>
</dbReference>
<dbReference type="GO" id="GO:0005993">
    <property type="term" value="P:trehalose catabolic process"/>
    <property type="evidence" value="ECO:0007669"/>
    <property type="project" value="InterPro"/>
</dbReference>
<dbReference type="SUPFAM" id="SSF51445">
    <property type="entry name" value="(Trans)glycosidases"/>
    <property type="match status" value="1"/>
</dbReference>
<feature type="domain" description="Glycosyl hydrolase family 13 catalytic" evidence="5">
    <location>
        <begin position="11"/>
        <end position="410"/>
    </location>
</feature>
<dbReference type="InterPro" id="IPR006047">
    <property type="entry name" value="GH13_cat_dom"/>
</dbReference>
<dbReference type="PANTHER" id="PTHR10357:SF217">
    <property type="entry name" value="TREHALOSE-6-PHOSPHATE HYDROLASE"/>
    <property type="match status" value="1"/>
</dbReference>
<dbReference type="FunFam" id="3.90.400.10:FF:000002">
    <property type="entry name" value="Sucrose isomerase"/>
    <property type="match status" value="1"/>
</dbReference>
<dbReference type="SMART" id="SM00642">
    <property type="entry name" value="Aamy"/>
    <property type="match status" value="1"/>
</dbReference>
<dbReference type="Pfam" id="PF00128">
    <property type="entry name" value="Alpha-amylase"/>
    <property type="match status" value="1"/>
</dbReference>
<protein>
    <recommendedName>
        <fullName evidence="4">Alpha,alpha-phosphotrehalase</fullName>
        <ecNumber evidence="4">3.2.1.93</ecNumber>
    </recommendedName>
</protein>
<dbReference type="PANTHER" id="PTHR10357">
    <property type="entry name" value="ALPHA-AMYLASE FAMILY MEMBER"/>
    <property type="match status" value="1"/>
</dbReference>
<accession>A0AAE3ATI1</accession>
<dbReference type="EC" id="3.2.1.93" evidence="4"/>
<comment type="similarity">
    <text evidence="1">Belongs to the glycosyl hydrolase 13 family.</text>
</comment>
<evidence type="ECO:0000313" key="7">
    <source>
        <dbReference type="Proteomes" id="UP001198962"/>
    </source>
</evidence>
<comment type="caution">
    <text evidence="6">The sequence shown here is derived from an EMBL/GenBank/DDBJ whole genome shotgun (WGS) entry which is preliminary data.</text>
</comment>
<dbReference type="GO" id="GO:0008788">
    <property type="term" value="F:alpha,alpha-phosphotrehalase activity"/>
    <property type="evidence" value="ECO:0007669"/>
    <property type="project" value="UniProtKB-UniRule"/>
</dbReference>
<evidence type="ECO:0000259" key="5">
    <source>
        <dbReference type="SMART" id="SM00642"/>
    </source>
</evidence>
<evidence type="ECO:0000313" key="6">
    <source>
        <dbReference type="EMBL" id="MCC2165473.1"/>
    </source>
</evidence>
<evidence type="ECO:0000256" key="1">
    <source>
        <dbReference type="ARBA" id="ARBA00008061"/>
    </source>
</evidence>
<dbReference type="SUPFAM" id="SSF51011">
    <property type="entry name" value="Glycosyl hydrolase domain"/>
    <property type="match status" value="1"/>
</dbReference>
<dbReference type="RefSeq" id="WP_308451766.1">
    <property type="nucleotide sequence ID" value="NZ_JAJEPU010000037.1"/>
</dbReference>
<keyword evidence="7" id="KW-1185">Reference proteome</keyword>